<evidence type="ECO:0000313" key="2">
    <source>
        <dbReference type="EMBL" id="KAJ5339144.1"/>
    </source>
</evidence>
<protein>
    <recommendedName>
        <fullName evidence="1">Calcineurin-like phosphoesterase domain-containing protein</fullName>
    </recommendedName>
</protein>
<accession>A0A9W9QLW2</accession>
<dbReference type="Proteomes" id="UP001147695">
    <property type="component" value="Unassembled WGS sequence"/>
</dbReference>
<evidence type="ECO:0000313" key="3">
    <source>
        <dbReference type="Proteomes" id="UP001147695"/>
    </source>
</evidence>
<dbReference type="Pfam" id="PF00149">
    <property type="entry name" value="Metallophos"/>
    <property type="match status" value="1"/>
</dbReference>
<dbReference type="Gene3D" id="3.60.21.10">
    <property type="match status" value="1"/>
</dbReference>
<organism evidence="2 3">
    <name type="scientific">Penicillium brevicompactum</name>
    <dbReference type="NCBI Taxonomy" id="5074"/>
    <lineage>
        <taxon>Eukaryota</taxon>
        <taxon>Fungi</taxon>
        <taxon>Dikarya</taxon>
        <taxon>Ascomycota</taxon>
        <taxon>Pezizomycotina</taxon>
        <taxon>Eurotiomycetes</taxon>
        <taxon>Eurotiomycetidae</taxon>
        <taxon>Eurotiales</taxon>
        <taxon>Aspergillaceae</taxon>
        <taxon>Penicillium</taxon>
    </lineage>
</organism>
<reference evidence="2" key="1">
    <citation type="submission" date="2022-12" db="EMBL/GenBank/DDBJ databases">
        <authorList>
            <person name="Petersen C."/>
        </authorList>
    </citation>
    <scope>NUCLEOTIDE SEQUENCE</scope>
    <source>
        <strain evidence="2">IBT 35673</strain>
    </source>
</reference>
<gene>
    <name evidence="2" type="ORF">N7452_005872</name>
</gene>
<dbReference type="InterPro" id="IPR029052">
    <property type="entry name" value="Metallo-depent_PP-like"/>
</dbReference>
<comment type="caution">
    <text evidence="2">The sequence shown here is derived from an EMBL/GenBank/DDBJ whole genome shotgun (WGS) entry which is preliminary data.</text>
</comment>
<dbReference type="PANTHER" id="PTHR32440:SF11">
    <property type="entry name" value="METALLOPHOSPHOESTERASE DOMAIN-CONTAINING PROTEIN"/>
    <property type="match status" value="1"/>
</dbReference>
<dbReference type="SUPFAM" id="SSF56300">
    <property type="entry name" value="Metallo-dependent phosphatases"/>
    <property type="match status" value="1"/>
</dbReference>
<evidence type="ECO:0000259" key="1">
    <source>
        <dbReference type="Pfam" id="PF00149"/>
    </source>
</evidence>
<dbReference type="AlphaFoldDB" id="A0A9W9QLW2"/>
<proteinExistence type="predicted"/>
<dbReference type="CDD" id="cd07383">
    <property type="entry name" value="MPP_Dcr2"/>
    <property type="match status" value="1"/>
</dbReference>
<dbReference type="GO" id="GO:0005737">
    <property type="term" value="C:cytoplasm"/>
    <property type="evidence" value="ECO:0007669"/>
    <property type="project" value="TreeGrafter"/>
</dbReference>
<dbReference type="GO" id="GO:0016788">
    <property type="term" value="F:hydrolase activity, acting on ester bonds"/>
    <property type="evidence" value="ECO:0007669"/>
    <property type="project" value="TreeGrafter"/>
</dbReference>
<dbReference type="PANTHER" id="PTHR32440">
    <property type="entry name" value="PHOSPHATASE DCR2-RELATED-RELATED"/>
    <property type="match status" value="1"/>
</dbReference>
<dbReference type="EMBL" id="JAPZBQ010000003">
    <property type="protein sequence ID" value="KAJ5339144.1"/>
    <property type="molecule type" value="Genomic_DNA"/>
</dbReference>
<sequence length="421" mass="47318">MAPRRSSEQTVLKPPADTTLRFREDGTFHIGVFEDLHFAEDAEKDVKSKGVMSYILSEEDIDFVVINGDLVSGERTQKADSKKYIADVVSPLVDGGYRWASTYGNHDSEVNLNPKEDMYEAEKKFPNSLTRSSISGDEAGITNYYLPVFSHGDENTTTPALLLWFFDSKGGHYYQQEGKEGPSVKRASWIDESVVEWFTETNTKLKEEYGKVVPSLAFYHIPAHAMLLGQQSGRLDPHRTPGANRERVNPQGTGDWTYDSQDVKFMEALLKTEGLIAGFSGHDHQNDWYELSVSSATSTVNFLLIPSRCFKWDGALVDHDLVGNGINMCYGRHTGYGGYGDLTRGGRQILLNESNLAEDTQTWIRLEDGLVQAHVTLNTTYGQDTYTAVTNVGRPSVHTDSSLLPLSWLWFPVMMLWRWNT</sequence>
<reference evidence="2" key="2">
    <citation type="journal article" date="2023" name="IMA Fungus">
        <title>Comparative genomic study of the Penicillium genus elucidates a diverse pangenome and 15 lateral gene transfer events.</title>
        <authorList>
            <person name="Petersen C."/>
            <person name="Sorensen T."/>
            <person name="Nielsen M.R."/>
            <person name="Sondergaard T.E."/>
            <person name="Sorensen J.L."/>
            <person name="Fitzpatrick D.A."/>
            <person name="Frisvad J.C."/>
            <person name="Nielsen K.L."/>
        </authorList>
    </citation>
    <scope>NUCLEOTIDE SEQUENCE</scope>
    <source>
        <strain evidence="2">IBT 35673</strain>
    </source>
</reference>
<dbReference type="InterPro" id="IPR004843">
    <property type="entry name" value="Calcineurin-like_PHP"/>
</dbReference>
<feature type="domain" description="Calcineurin-like phosphoesterase" evidence="1">
    <location>
        <begin position="50"/>
        <end position="285"/>
    </location>
</feature>
<name>A0A9W9QLW2_PENBR</name>